<dbReference type="Gene3D" id="3.40.50.300">
    <property type="entry name" value="P-loop containing nucleotide triphosphate hydrolases"/>
    <property type="match status" value="1"/>
</dbReference>
<dbReference type="EMBL" id="JACJTA010000020">
    <property type="protein sequence ID" value="MBD2605212.1"/>
    <property type="molecule type" value="Genomic_DNA"/>
</dbReference>
<dbReference type="PANTHER" id="PTHR43394">
    <property type="entry name" value="ATP-DEPENDENT PERMEASE MDL1, MITOCHONDRIAL"/>
    <property type="match status" value="1"/>
</dbReference>
<feature type="transmembrane region" description="Helical" evidence="7">
    <location>
        <begin position="184"/>
        <end position="211"/>
    </location>
</feature>
<proteinExistence type="predicted"/>
<dbReference type="InterPro" id="IPR017871">
    <property type="entry name" value="ABC_transporter-like_CS"/>
</dbReference>
<keyword evidence="3" id="KW-0547">Nucleotide-binding</keyword>
<dbReference type="GO" id="GO:0005524">
    <property type="term" value="F:ATP binding"/>
    <property type="evidence" value="ECO:0007669"/>
    <property type="project" value="UniProtKB-KW"/>
</dbReference>
<feature type="transmembrane region" description="Helical" evidence="7">
    <location>
        <begin position="35"/>
        <end position="61"/>
    </location>
</feature>
<dbReference type="PROSITE" id="PS00211">
    <property type="entry name" value="ABC_TRANSPORTER_1"/>
    <property type="match status" value="1"/>
</dbReference>
<comment type="caution">
    <text evidence="10">The sequence shown here is derived from an EMBL/GenBank/DDBJ whole genome shotgun (WGS) entry which is preliminary data.</text>
</comment>
<dbReference type="Proteomes" id="UP000660380">
    <property type="component" value="Unassembled WGS sequence"/>
</dbReference>
<dbReference type="InterPro" id="IPR011527">
    <property type="entry name" value="ABC1_TM_dom"/>
</dbReference>
<reference evidence="10 11" key="1">
    <citation type="journal article" date="2020" name="ISME J.">
        <title>Comparative genomics reveals insights into cyanobacterial evolution and habitat adaptation.</title>
        <authorList>
            <person name="Chen M.Y."/>
            <person name="Teng W.K."/>
            <person name="Zhao L."/>
            <person name="Hu C.X."/>
            <person name="Zhou Y.K."/>
            <person name="Han B.P."/>
            <person name="Song L.R."/>
            <person name="Shu W.S."/>
        </authorList>
    </citation>
    <scope>NUCLEOTIDE SEQUENCE [LARGE SCALE GENOMIC DNA]</scope>
    <source>
        <strain evidence="10 11">FACHB-248</strain>
    </source>
</reference>
<keyword evidence="2 7" id="KW-0812">Transmembrane</keyword>
<sequence length="617" mass="69698">MYLKLYQEFRNLFKKTKFWENNYLFLREFKTFRKIAILALVFSFLGATFEGISIGFLLSFLQNITTVNATPIQTGIKWFDIWVLGINTSAISRLYRISTLIILTTWLRVLFNYLGNLYTEIAQLQLGDRLRKQIFEQLEKVSLTYFSKTRSGDLINTITTEIEKIKYSFSAGSFLLTRTLNLSIYLITIIFISWQLTICSVLLFTLLGVALSTLNAKVREESFSLSSANSKFTSTAIEFINGIRTIQAFGTQQFERKRYYEASEEVVRTYTKVTLIGSLLKPITEGVGTTFLVGMIIFAFTVFVANGTLQVASLLGFFFVLFRIVPIVQDVNGVRGTISMLQGSVDKVKSLLTTEDKVYFDNGTLEFKGLKRSIDLISVDFGYDAKNLVLHNITLSIERGKTTALVGGSGAGKTTLADIIARFYDPTEGNVLIDGIDLRQYEINTLRHKMAIVSQDTFIFNTSIWNNISYGTSEVTEDEVREAARLANALEFILEMPEGFETQLGDRGVRLSGGQRQRIAIARALLRNPEILILDEATSALDSLSERLIQESLEKLSVGRTVIAIAHRLSTIAKADKVVVLEQGRLVEQGSYQELLNQRGKLWEYHKTQYQELGQTE</sequence>
<evidence type="ECO:0000256" key="7">
    <source>
        <dbReference type="SAM" id="Phobius"/>
    </source>
</evidence>
<dbReference type="SMART" id="SM00382">
    <property type="entry name" value="AAA"/>
    <property type="match status" value="1"/>
</dbReference>
<name>A0ABR8GPR0_9CYAN</name>
<gene>
    <name evidence="10" type="ORF">H6G81_11875</name>
</gene>
<dbReference type="InterPro" id="IPR036640">
    <property type="entry name" value="ABC1_TM_sf"/>
</dbReference>
<dbReference type="InterPro" id="IPR003439">
    <property type="entry name" value="ABC_transporter-like_ATP-bd"/>
</dbReference>
<dbReference type="PANTHER" id="PTHR43394:SF1">
    <property type="entry name" value="ATP-BINDING CASSETTE SUB-FAMILY B MEMBER 10, MITOCHONDRIAL"/>
    <property type="match status" value="1"/>
</dbReference>
<feature type="domain" description="ABC transporter" evidence="8">
    <location>
        <begin position="374"/>
        <end position="608"/>
    </location>
</feature>
<evidence type="ECO:0000256" key="2">
    <source>
        <dbReference type="ARBA" id="ARBA00022692"/>
    </source>
</evidence>
<evidence type="ECO:0000256" key="5">
    <source>
        <dbReference type="ARBA" id="ARBA00022989"/>
    </source>
</evidence>
<organism evidence="10 11">
    <name type="scientific">Scytonema hofmannii FACHB-248</name>
    <dbReference type="NCBI Taxonomy" id="1842502"/>
    <lineage>
        <taxon>Bacteria</taxon>
        <taxon>Bacillati</taxon>
        <taxon>Cyanobacteriota</taxon>
        <taxon>Cyanophyceae</taxon>
        <taxon>Nostocales</taxon>
        <taxon>Scytonemataceae</taxon>
        <taxon>Scytonema</taxon>
    </lineage>
</organism>
<dbReference type="Pfam" id="PF00664">
    <property type="entry name" value="ABC_membrane"/>
    <property type="match status" value="1"/>
</dbReference>
<dbReference type="Gene3D" id="1.20.1560.10">
    <property type="entry name" value="ABC transporter type 1, transmembrane domain"/>
    <property type="match status" value="1"/>
</dbReference>
<comment type="subcellular location">
    <subcellularLocation>
        <location evidence="1">Cell membrane</location>
        <topology evidence="1">Multi-pass membrane protein</topology>
    </subcellularLocation>
</comment>
<dbReference type="InterPro" id="IPR003593">
    <property type="entry name" value="AAA+_ATPase"/>
</dbReference>
<evidence type="ECO:0000256" key="3">
    <source>
        <dbReference type="ARBA" id="ARBA00022741"/>
    </source>
</evidence>
<evidence type="ECO:0000259" key="8">
    <source>
        <dbReference type="PROSITE" id="PS50893"/>
    </source>
</evidence>
<dbReference type="Pfam" id="PF00005">
    <property type="entry name" value="ABC_tran"/>
    <property type="match status" value="1"/>
</dbReference>
<dbReference type="InterPro" id="IPR039421">
    <property type="entry name" value="Type_1_exporter"/>
</dbReference>
<evidence type="ECO:0000313" key="10">
    <source>
        <dbReference type="EMBL" id="MBD2605212.1"/>
    </source>
</evidence>
<keyword evidence="6 7" id="KW-0472">Membrane</keyword>
<feature type="domain" description="ABC transmembrane type-1" evidence="9">
    <location>
        <begin position="54"/>
        <end position="340"/>
    </location>
</feature>
<feature type="transmembrane region" description="Helical" evidence="7">
    <location>
        <begin position="286"/>
        <end position="305"/>
    </location>
</feature>
<dbReference type="SUPFAM" id="SSF90123">
    <property type="entry name" value="ABC transporter transmembrane region"/>
    <property type="match status" value="1"/>
</dbReference>
<evidence type="ECO:0000259" key="9">
    <source>
        <dbReference type="PROSITE" id="PS50929"/>
    </source>
</evidence>
<dbReference type="NCBIfam" id="NF045513">
    <property type="entry name" value="HepA_fam_ABC"/>
    <property type="match status" value="1"/>
</dbReference>
<protein>
    <submittedName>
        <fullName evidence="10">ABC transporter ATP-binding protein</fullName>
    </submittedName>
</protein>
<dbReference type="InterPro" id="IPR027417">
    <property type="entry name" value="P-loop_NTPase"/>
</dbReference>
<dbReference type="SUPFAM" id="SSF52540">
    <property type="entry name" value="P-loop containing nucleoside triphosphate hydrolases"/>
    <property type="match status" value="1"/>
</dbReference>
<dbReference type="PROSITE" id="PS50893">
    <property type="entry name" value="ABC_TRANSPORTER_2"/>
    <property type="match status" value="1"/>
</dbReference>
<evidence type="ECO:0000313" key="11">
    <source>
        <dbReference type="Proteomes" id="UP000660380"/>
    </source>
</evidence>
<accession>A0ABR8GPR0</accession>
<dbReference type="RefSeq" id="WP_029633042.1">
    <property type="nucleotide sequence ID" value="NZ_JACJTA010000020.1"/>
</dbReference>
<keyword evidence="5 7" id="KW-1133">Transmembrane helix</keyword>
<evidence type="ECO:0000256" key="6">
    <source>
        <dbReference type="ARBA" id="ARBA00023136"/>
    </source>
</evidence>
<keyword evidence="4 10" id="KW-0067">ATP-binding</keyword>
<dbReference type="PROSITE" id="PS50929">
    <property type="entry name" value="ABC_TM1F"/>
    <property type="match status" value="1"/>
</dbReference>
<evidence type="ECO:0000256" key="4">
    <source>
        <dbReference type="ARBA" id="ARBA00022840"/>
    </source>
</evidence>
<evidence type="ECO:0000256" key="1">
    <source>
        <dbReference type="ARBA" id="ARBA00004651"/>
    </source>
</evidence>
<keyword evidence="11" id="KW-1185">Reference proteome</keyword>